<dbReference type="Pfam" id="PF03484">
    <property type="entry name" value="B5"/>
    <property type="match status" value="1"/>
</dbReference>
<dbReference type="PATRIC" id="fig|1618443.3.peg.369"/>
<keyword evidence="4 11" id="KW-0479">Metal-binding</keyword>
<dbReference type="InterPro" id="IPR005121">
    <property type="entry name" value="Fdx_antiC-bd"/>
</dbReference>
<keyword evidence="3 11" id="KW-0436">Ligase</keyword>
<evidence type="ECO:0000256" key="10">
    <source>
        <dbReference type="ARBA" id="ARBA00049255"/>
    </source>
</evidence>
<dbReference type="InterPro" id="IPR009061">
    <property type="entry name" value="DNA-bd_dom_put_sf"/>
</dbReference>
<feature type="binding site" evidence="11">
    <location>
        <position position="355"/>
    </location>
    <ligand>
        <name>Mg(2+)</name>
        <dbReference type="ChEBI" id="CHEBI:18420"/>
        <note>shared with alpha subunit</note>
    </ligand>
</feature>
<evidence type="ECO:0000256" key="3">
    <source>
        <dbReference type="ARBA" id="ARBA00022598"/>
    </source>
</evidence>
<keyword evidence="5 11" id="KW-0547">Nucleotide-binding</keyword>
<sequence>MNILVPDSWLREYLQTEATPLDIKRCLSLCGPSVEKVNDIDKEKVYEIEITTNRVDMASVYGIAREASAILPRFGFTAKLKPLPLPEKISAANVLPLDISDPRQLCRRILAIVMDNVTLGQSPESVSKRLEDSGVRSLNNAVDVTNYVMLELGHPVHVFDYDRIKTNRFLIRTAKKYEPIVTLDGKKYLLNENDVIIDDGTGRVIDLPGIMGTENSVVAENTKRIILFIESNDPARIRKSSLTYGIRTMAAAINEKSPDPELAYLALERGIVLMKKLCGAEPAGQIIDIYPERLKKVSISVSPEFINSRLGKDLSRKEITSILSSLNFDVSEDNDKLIKVIPPSYRSFDVRLAEDIVEEVARIYGYHNLPSCLMEGQIPISGSSINFIRKNQIKKMLKYWGYTETYSYSFISDELISKTKLDITDHLKISNPLTNDFAYMRISLVPSILEAYAKNQALKKDLKLFELSAVYQKKKNDLPVEPERLVIAENADFYRHKGTVEGVFREIGLTGWTVKISAPEFWHPGKSLTYHLGKDILGYAGQLHPEVASSFRIKEEVCLAELDIEILLKFASDAKIFKRIISTPEVIENFSVYLTPEIMVGTLISDIRRINKFISLVSLTEKYSDSINLEIRYRHPERNLDKKEIEYIRRQIENLIKKQFGLKLKNI</sequence>
<dbReference type="AlphaFoldDB" id="A0A0G1DKJ2"/>
<accession>A0A0G1DKJ2</accession>
<dbReference type="SUPFAM" id="SSF46955">
    <property type="entry name" value="Putative DNA-binding domain"/>
    <property type="match status" value="2"/>
</dbReference>
<evidence type="ECO:0000256" key="7">
    <source>
        <dbReference type="ARBA" id="ARBA00022842"/>
    </source>
</evidence>
<dbReference type="InterPro" id="IPR045864">
    <property type="entry name" value="aa-tRNA-synth_II/BPL/LPL"/>
</dbReference>
<dbReference type="PANTHER" id="PTHR10947">
    <property type="entry name" value="PHENYLALANYL-TRNA SYNTHETASE BETA CHAIN AND LEUCINE-RICH REPEAT-CONTAINING PROTEIN 47"/>
    <property type="match status" value="1"/>
</dbReference>
<dbReference type="GO" id="GO:0006432">
    <property type="term" value="P:phenylalanyl-tRNA aminoacylation"/>
    <property type="evidence" value="ECO:0007669"/>
    <property type="project" value="UniProtKB-UniRule"/>
</dbReference>
<name>A0A0G1DKJ2_9BACT</name>
<keyword evidence="7 11" id="KW-0460">Magnesium</keyword>
<dbReference type="PROSITE" id="PS51483">
    <property type="entry name" value="B5"/>
    <property type="match status" value="1"/>
</dbReference>
<dbReference type="SMART" id="SM00873">
    <property type="entry name" value="B3_4"/>
    <property type="match status" value="1"/>
</dbReference>
<dbReference type="InterPro" id="IPR005147">
    <property type="entry name" value="tRNA_synthase_B5-dom"/>
</dbReference>
<dbReference type="InterPro" id="IPR004532">
    <property type="entry name" value="Phe-tRNA-ligase_IIc_bsu_bact"/>
</dbReference>
<dbReference type="Pfam" id="PF17759">
    <property type="entry name" value="tRNA_synthFbeta"/>
    <property type="match status" value="1"/>
</dbReference>
<comment type="subunit">
    <text evidence="2 11">Tetramer of two alpha and two beta subunits.</text>
</comment>
<evidence type="ECO:0000256" key="9">
    <source>
        <dbReference type="ARBA" id="ARBA00023146"/>
    </source>
</evidence>
<dbReference type="NCBIfam" id="TIGR00472">
    <property type="entry name" value="pheT_bact"/>
    <property type="match status" value="1"/>
</dbReference>
<dbReference type="GO" id="GO:0004826">
    <property type="term" value="F:phenylalanine-tRNA ligase activity"/>
    <property type="evidence" value="ECO:0007669"/>
    <property type="project" value="UniProtKB-UniRule"/>
</dbReference>
<keyword evidence="8 11" id="KW-0648">Protein biosynthesis</keyword>
<evidence type="ECO:0000313" key="14">
    <source>
        <dbReference type="Proteomes" id="UP000034894"/>
    </source>
</evidence>
<evidence type="ECO:0000256" key="2">
    <source>
        <dbReference type="ARBA" id="ARBA00011209"/>
    </source>
</evidence>
<comment type="catalytic activity">
    <reaction evidence="10 11">
        <text>tRNA(Phe) + L-phenylalanine + ATP = L-phenylalanyl-tRNA(Phe) + AMP + diphosphate + H(+)</text>
        <dbReference type="Rhea" id="RHEA:19413"/>
        <dbReference type="Rhea" id="RHEA-COMP:9668"/>
        <dbReference type="Rhea" id="RHEA-COMP:9699"/>
        <dbReference type="ChEBI" id="CHEBI:15378"/>
        <dbReference type="ChEBI" id="CHEBI:30616"/>
        <dbReference type="ChEBI" id="CHEBI:33019"/>
        <dbReference type="ChEBI" id="CHEBI:58095"/>
        <dbReference type="ChEBI" id="CHEBI:78442"/>
        <dbReference type="ChEBI" id="CHEBI:78531"/>
        <dbReference type="ChEBI" id="CHEBI:456215"/>
        <dbReference type="EC" id="6.1.1.20"/>
    </reaction>
</comment>
<evidence type="ECO:0000256" key="8">
    <source>
        <dbReference type="ARBA" id="ARBA00022917"/>
    </source>
</evidence>
<feature type="binding site" evidence="11">
    <location>
        <position position="358"/>
    </location>
    <ligand>
        <name>Mg(2+)</name>
        <dbReference type="ChEBI" id="CHEBI:18420"/>
        <note>shared with alpha subunit</note>
    </ligand>
</feature>
<comment type="similarity">
    <text evidence="1 11">Belongs to the phenylalanyl-tRNA synthetase beta subunit family. Type 1 subfamily.</text>
</comment>
<dbReference type="EMBL" id="LCFP01000002">
    <property type="protein sequence ID" value="KKS98380.1"/>
    <property type="molecule type" value="Genomic_DNA"/>
</dbReference>
<dbReference type="PANTHER" id="PTHR10947:SF0">
    <property type="entry name" value="PHENYLALANINE--TRNA LIGASE BETA SUBUNIT"/>
    <property type="match status" value="1"/>
</dbReference>
<dbReference type="SMART" id="SM00874">
    <property type="entry name" value="B5"/>
    <property type="match status" value="1"/>
</dbReference>
<dbReference type="Pfam" id="PF03483">
    <property type="entry name" value="B3_4"/>
    <property type="match status" value="1"/>
</dbReference>
<evidence type="ECO:0000259" key="12">
    <source>
        <dbReference type="PROSITE" id="PS51483"/>
    </source>
</evidence>
<dbReference type="GO" id="GO:0003723">
    <property type="term" value="F:RNA binding"/>
    <property type="evidence" value="ECO:0007669"/>
    <property type="project" value="InterPro"/>
</dbReference>
<dbReference type="Gene3D" id="3.30.56.10">
    <property type="match status" value="2"/>
</dbReference>
<dbReference type="SUPFAM" id="SSF56037">
    <property type="entry name" value="PheT/TilS domain"/>
    <property type="match status" value="1"/>
</dbReference>
<feature type="domain" description="B5" evidence="12">
    <location>
        <begin position="294"/>
        <end position="371"/>
    </location>
</feature>
<reference evidence="13 14" key="1">
    <citation type="journal article" date="2015" name="Nature">
        <title>rRNA introns, odd ribosomes, and small enigmatic genomes across a large radiation of phyla.</title>
        <authorList>
            <person name="Brown C.T."/>
            <person name="Hug L.A."/>
            <person name="Thomas B.C."/>
            <person name="Sharon I."/>
            <person name="Castelle C.J."/>
            <person name="Singh A."/>
            <person name="Wilkins M.J."/>
            <person name="Williams K.H."/>
            <person name="Banfield J.F."/>
        </authorList>
    </citation>
    <scope>NUCLEOTIDE SEQUENCE [LARGE SCALE GENOMIC DNA]</scope>
</reference>
<feature type="binding site" evidence="11">
    <location>
        <position position="349"/>
    </location>
    <ligand>
        <name>Mg(2+)</name>
        <dbReference type="ChEBI" id="CHEBI:18420"/>
        <note>shared with alpha subunit</note>
    </ligand>
</feature>
<comment type="subcellular location">
    <subcellularLocation>
        <location evidence="11">Cytoplasm</location>
    </subcellularLocation>
</comment>
<keyword evidence="6 11" id="KW-0067">ATP-binding</keyword>
<dbReference type="EC" id="6.1.1.20" evidence="11"/>
<dbReference type="SMART" id="SM00896">
    <property type="entry name" value="FDX-ACB"/>
    <property type="match status" value="1"/>
</dbReference>
<comment type="cofactor">
    <cofactor evidence="11">
        <name>Mg(2+)</name>
        <dbReference type="ChEBI" id="CHEBI:18420"/>
    </cofactor>
    <text evidence="11">Binds 2 magnesium ions per tetramer.</text>
</comment>
<comment type="caution">
    <text evidence="13">The sequence shown here is derived from an EMBL/GenBank/DDBJ whole genome shotgun (WGS) entry which is preliminary data.</text>
</comment>
<dbReference type="InterPro" id="IPR045060">
    <property type="entry name" value="Phe-tRNA-ligase_IIc_bsu"/>
</dbReference>
<dbReference type="HAMAP" id="MF_00283">
    <property type="entry name" value="Phe_tRNA_synth_beta1"/>
    <property type="match status" value="1"/>
</dbReference>
<dbReference type="Gene3D" id="3.30.930.10">
    <property type="entry name" value="Bira Bifunctional Protein, Domain 2"/>
    <property type="match status" value="1"/>
</dbReference>
<dbReference type="CDD" id="cd00769">
    <property type="entry name" value="PheRS_beta_core"/>
    <property type="match status" value="1"/>
</dbReference>
<evidence type="ECO:0000256" key="4">
    <source>
        <dbReference type="ARBA" id="ARBA00022723"/>
    </source>
</evidence>
<dbReference type="GO" id="GO:0005524">
    <property type="term" value="F:ATP binding"/>
    <property type="evidence" value="ECO:0007669"/>
    <property type="project" value="UniProtKB-UniRule"/>
</dbReference>
<dbReference type="GO" id="GO:0009328">
    <property type="term" value="C:phenylalanine-tRNA ligase complex"/>
    <property type="evidence" value="ECO:0007669"/>
    <property type="project" value="TreeGrafter"/>
</dbReference>
<dbReference type="InterPro" id="IPR041616">
    <property type="entry name" value="PheRS_beta_core"/>
</dbReference>
<evidence type="ECO:0000313" key="13">
    <source>
        <dbReference type="EMBL" id="KKS98380.1"/>
    </source>
</evidence>
<evidence type="ECO:0000256" key="11">
    <source>
        <dbReference type="HAMAP-Rule" id="MF_00283"/>
    </source>
</evidence>
<feature type="binding site" evidence="11">
    <location>
        <position position="359"/>
    </location>
    <ligand>
        <name>Mg(2+)</name>
        <dbReference type="ChEBI" id="CHEBI:18420"/>
        <note>shared with alpha subunit</note>
    </ligand>
</feature>
<protein>
    <recommendedName>
        <fullName evidence="11">Phenylalanine--tRNA ligase beta subunit</fullName>
        <ecNumber evidence="11">6.1.1.20</ecNumber>
    </recommendedName>
    <alternativeName>
        <fullName evidence="11">Phenylalanyl-tRNA synthetase beta subunit</fullName>
        <shortName evidence="11">PheRS</shortName>
    </alternativeName>
</protein>
<dbReference type="InterPro" id="IPR005146">
    <property type="entry name" value="B3/B4_tRNA-bd"/>
</dbReference>
<dbReference type="InterPro" id="IPR036690">
    <property type="entry name" value="Fdx_antiC-bd_sf"/>
</dbReference>
<dbReference type="SUPFAM" id="SSF54991">
    <property type="entry name" value="Anticodon-binding domain of PheRS"/>
    <property type="match status" value="1"/>
</dbReference>
<proteinExistence type="inferred from homology"/>
<gene>
    <name evidence="11 13" type="primary">pheT</name>
    <name evidence="13" type="ORF">UV73_C0002G0094</name>
</gene>
<organism evidence="13 14">
    <name type="scientific">Candidatus Gottesmanbacteria bacterium GW2011_GWA2_43_14</name>
    <dbReference type="NCBI Taxonomy" id="1618443"/>
    <lineage>
        <taxon>Bacteria</taxon>
        <taxon>Candidatus Gottesmaniibacteriota</taxon>
    </lineage>
</organism>
<dbReference type="GO" id="GO:0000287">
    <property type="term" value="F:magnesium ion binding"/>
    <property type="evidence" value="ECO:0007669"/>
    <property type="project" value="UniProtKB-UniRule"/>
</dbReference>
<keyword evidence="11" id="KW-0963">Cytoplasm</keyword>
<dbReference type="STRING" id="1618443.UV73_C0002G0094"/>
<dbReference type="SUPFAM" id="SSF55681">
    <property type="entry name" value="Class II aaRS and biotin synthetases"/>
    <property type="match status" value="1"/>
</dbReference>
<dbReference type="Proteomes" id="UP000034894">
    <property type="component" value="Unassembled WGS sequence"/>
</dbReference>
<keyword evidence="9 11" id="KW-0030">Aminoacyl-tRNA synthetase</keyword>
<dbReference type="Gene3D" id="3.50.40.10">
    <property type="entry name" value="Phenylalanyl-trna Synthetase, Chain B, domain 3"/>
    <property type="match status" value="1"/>
</dbReference>
<evidence type="ECO:0000256" key="5">
    <source>
        <dbReference type="ARBA" id="ARBA00022741"/>
    </source>
</evidence>
<dbReference type="Gene3D" id="3.30.70.380">
    <property type="entry name" value="Ferrodoxin-fold anticodon-binding domain"/>
    <property type="match status" value="1"/>
</dbReference>
<evidence type="ECO:0000256" key="1">
    <source>
        <dbReference type="ARBA" id="ARBA00008653"/>
    </source>
</evidence>
<evidence type="ECO:0000256" key="6">
    <source>
        <dbReference type="ARBA" id="ARBA00022840"/>
    </source>
</evidence>
<dbReference type="InterPro" id="IPR020825">
    <property type="entry name" value="Phe-tRNA_synthase-like_B3/B4"/>
</dbReference>